<sequence>YSGTISTFLEKENVAGMRNSENSDVQACHLTPQKNEIDIRFDFTNPKANGTIPLKKIALTVKDGETIKCAWKKNKGAEVHKVDSCDLYTEHGLVANLWNKTVNFKSTSASAEVRIKVPKEYESKLPFNFILRSWGSTKNGPQCTCYR</sequence>
<proteinExistence type="predicted"/>
<name>A0ACA9MHC1_9GLOM</name>
<dbReference type="Proteomes" id="UP000789525">
    <property type="component" value="Unassembled WGS sequence"/>
</dbReference>
<evidence type="ECO:0000313" key="1">
    <source>
        <dbReference type="EMBL" id="CAG8592586.1"/>
    </source>
</evidence>
<accession>A0ACA9MHC1</accession>
<gene>
    <name evidence="1" type="ORF">ACOLOM_LOCUS6376</name>
</gene>
<keyword evidence="2" id="KW-1185">Reference proteome</keyword>
<reference evidence="1" key="1">
    <citation type="submission" date="2021-06" db="EMBL/GenBank/DDBJ databases">
        <authorList>
            <person name="Kallberg Y."/>
            <person name="Tangrot J."/>
            <person name="Rosling A."/>
        </authorList>
    </citation>
    <scope>NUCLEOTIDE SEQUENCE</scope>
    <source>
        <strain evidence="1">CL356</strain>
    </source>
</reference>
<organism evidence="1 2">
    <name type="scientific">Acaulospora colombiana</name>
    <dbReference type="NCBI Taxonomy" id="27376"/>
    <lineage>
        <taxon>Eukaryota</taxon>
        <taxon>Fungi</taxon>
        <taxon>Fungi incertae sedis</taxon>
        <taxon>Mucoromycota</taxon>
        <taxon>Glomeromycotina</taxon>
        <taxon>Glomeromycetes</taxon>
        <taxon>Diversisporales</taxon>
        <taxon>Acaulosporaceae</taxon>
        <taxon>Acaulospora</taxon>
    </lineage>
</organism>
<comment type="caution">
    <text evidence="1">The sequence shown here is derived from an EMBL/GenBank/DDBJ whole genome shotgun (WGS) entry which is preliminary data.</text>
</comment>
<evidence type="ECO:0000313" key="2">
    <source>
        <dbReference type="Proteomes" id="UP000789525"/>
    </source>
</evidence>
<protein>
    <submittedName>
        <fullName evidence="1">16844_t:CDS:1</fullName>
    </submittedName>
</protein>
<dbReference type="EMBL" id="CAJVPT010013065">
    <property type="protein sequence ID" value="CAG8592586.1"/>
    <property type="molecule type" value="Genomic_DNA"/>
</dbReference>
<feature type="non-terminal residue" evidence="1">
    <location>
        <position position="1"/>
    </location>
</feature>